<dbReference type="InterPro" id="IPR043519">
    <property type="entry name" value="NT_sf"/>
</dbReference>
<keyword evidence="7" id="KW-0067">ATP-binding</keyword>
<comment type="cofactor">
    <cofactor evidence="1">
        <name>Mg(2+)</name>
        <dbReference type="ChEBI" id="CHEBI:18420"/>
    </cofactor>
</comment>
<dbReference type="RefSeq" id="WP_109968083.1">
    <property type="nucleotide sequence ID" value="NZ_CP176093.1"/>
</dbReference>
<gene>
    <name evidence="14" type="ORF">DK846_06280</name>
</gene>
<evidence type="ECO:0000256" key="1">
    <source>
        <dbReference type="ARBA" id="ARBA00001946"/>
    </source>
</evidence>
<name>A0A2V2NAI3_9EURY</name>
<comment type="catalytic activity">
    <reaction evidence="11">
        <text>O-(5'-adenylyl)-L-tyrosyl-[protein] + ATP = O-[5'-(adenylyl-(5'-&gt;3')-adenylyl)]-L-tyrosyl-[protein] + diphosphate</text>
        <dbReference type="Rhea" id="RHEA:66528"/>
        <dbReference type="Rhea" id="RHEA-COMP:13846"/>
        <dbReference type="Rhea" id="RHEA-COMP:17046"/>
        <dbReference type="ChEBI" id="CHEBI:30616"/>
        <dbReference type="ChEBI" id="CHEBI:33019"/>
        <dbReference type="ChEBI" id="CHEBI:83624"/>
        <dbReference type="ChEBI" id="CHEBI:167160"/>
    </reaction>
</comment>
<evidence type="ECO:0000256" key="6">
    <source>
        <dbReference type="ARBA" id="ARBA00022741"/>
    </source>
</evidence>
<dbReference type="Proteomes" id="UP000245657">
    <property type="component" value="Unassembled WGS sequence"/>
</dbReference>
<reference evidence="14 15" key="1">
    <citation type="submission" date="2018-05" db="EMBL/GenBank/DDBJ databases">
        <title>Draft genome of Methanospirillum lacunae Ki8-1.</title>
        <authorList>
            <person name="Dueholm M.S."/>
            <person name="Nielsen P.H."/>
            <person name="Bakmann L.F."/>
            <person name="Otzen D.E."/>
        </authorList>
    </citation>
    <scope>NUCLEOTIDE SEQUENCE [LARGE SCALE GENOMIC DNA]</scope>
    <source>
        <strain evidence="14 15">Ki8-1</strain>
    </source>
</reference>
<evidence type="ECO:0000256" key="5">
    <source>
        <dbReference type="ARBA" id="ARBA00022723"/>
    </source>
</evidence>
<evidence type="ECO:0000256" key="11">
    <source>
        <dbReference type="ARBA" id="ARBA00047518"/>
    </source>
</evidence>
<keyword evidence="15" id="KW-1185">Reference proteome</keyword>
<keyword evidence="6" id="KW-0547">Nucleotide-binding</keyword>
<evidence type="ECO:0000256" key="7">
    <source>
        <dbReference type="ARBA" id="ARBA00022840"/>
    </source>
</evidence>
<dbReference type="SUPFAM" id="SSF81301">
    <property type="entry name" value="Nucleotidyltransferase"/>
    <property type="match status" value="1"/>
</dbReference>
<dbReference type="Pfam" id="PF01909">
    <property type="entry name" value="NTP_transf_2"/>
    <property type="match status" value="1"/>
</dbReference>
<comment type="similarity">
    <text evidence="10">Belongs to the MntA antitoxin family.</text>
</comment>
<proteinExistence type="inferred from homology"/>
<dbReference type="CDD" id="cd05403">
    <property type="entry name" value="NT_KNTase_like"/>
    <property type="match status" value="1"/>
</dbReference>
<evidence type="ECO:0000256" key="12">
    <source>
        <dbReference type="ARBA" id="ARBA00048696"/>
    </source>
</evidence>
<keyword evidence="5" id="KW-0479">Metal-binding</keyword>
<dbReference type="EMBL" id="QGMY01000006">
    <property type="protein sequence ID" value="PWR72571.1"/>
    <property type="molecule type" value="Genomic_DNA"/>
</dbReference>
<evidence type="ECO:0000259" key="13">
    <source>
        <dbReference type="Pfam" id="PF01909"/>
    </source>
</evidence>
<accession>A0A2V2NAI3</accession>
<evidence type="ECO:0000256" key="9">
    <source>
        <dbReference type="ARBA" id="ARBA00034531"/>
    </source>
</evidence>
<evidence type="ECO:0000313" key="15">
    <source>
        <dbReference type="Proteomes" id="UP000245657"/>
    </source>
</evidence>
<comment type="catalytic activity">
    <reaction evidence="12">
        <text>L-tyrosyl-[protein] + ATP = O-(5'-adenylyl)-L-tyrosyl-[protein] + diphosphate</text>
        <dbReference type="Rhea" id="RHEA:54288"/>
        <dbReference type="Rhea" id="RHEA-COMP:10136"/>
        <dbReference type="Rhea" id="RHEA-COMP:13846"/>
        <dbReference type="ChEBI" id="CHEBI:30616"/>
        <dbReference type="ChEBI" id="CHEBI:33019"/>
        <dbReference type="ChEBI" id="CHEBI:46858"/>
        <dbReference type="ChEBI" id="CHEBI:83624"/>
        <dbReference type="EC" id="2.7.7.108"/>
    </reaction>
</comment>
<evidence type="ECO:0000313" key="14">
    <source>
        <dbReference type="EMBL" id="PWR72571.1"/>
    </source>
</evidence>
<dbReference type="Gene3D" id="3.30.460.10">
    <property type="entry name" value="Beta Polymerase, domain 2"/>
    <property type="match status" value="1"/>
</dbReference>
<dbReference type="PANTHER" id="PTHR33571:SF14">
    <property type="entry name" value="PROTEIN ADENYLYLTRANSFERASE MJ0435-RELATED"/>
    <property type="match status" value="1"/>
</dbReference>
<evidence type="ECO:0000256" key="3">
    <source>
        <dbReference type="ARBA" id="ARBA00022679"/>
    </source>
</evidence>
<sequence length="98" mass="11214">MTERDEVLLVLKREVIGVKDRFGVKRIGLFGSVVRNEANHTSDLDILIEFDPATVSYQKYLDLEKFLQSLFTRPVEIVTTDGVSSYILPAISREVIWI</sequence>
<keyword evidence="2" id="KW-1277">Toxin-antitoxin system</keyword>
<dbReference type="InterPro" id="IPR002934">
    <property type="entry name" value="Polymerase_NTP_transf_dom"/>
</dbReference>
<dbReference type="GeneID" id="97548751"/>
<evidence type="ECO:0000256" key="8">
    <source>
        <dbReference type="ARBA" id="ARBA00022842"/>
    </source>
</evidence>
<evidence type="ECO:0000256" key="2">
    <source>
        <dbReference type="ARBA" id="ARBA00022649"/>
    </source>
</evidence>
<evidence type="ECO:0000256" key="10">
    <source>
        <dbReference type="ARBA" id="ARBA00038276"/>
    </source>
</evidence>
<dbReference type="PANTHER" id="PTHR33571">
    <property type="entry name" value="SSL8005 PROTEIN"/>
    <property type="match status" value="1"/>
</dbReference>
<dbReference type="GO" id="GO:0005524">
    <property type="term" value="F:ATP binding"/>
    <property type="evidence" value="ECO:0007669"/>
    <property type="project" value="UniProtKB-KW"/>
</dbReference>
<comment type="caution">
    <text evidence="14">The sequence shown here is derived from an EMBL/GenBank/DDBJ whole genome shotgun (WGS) entry which is preliminary data.</text>
</comment>
<keyword evidence="4" id="KW-0548">Nucleotidyltransferase</keyword>
<protein>
    <recommendedName>
        <fullName evidence="9">protein adenylyltransferase</fullName>
        <ecNumber evidence="9">2.7.7.108</ecNumber>
    </recommendedName>
</protein>
<dbReference type="OrthoDB" id="61846at2157"/>
<dbReference type="GO" id="GO:0070733">
    <property type="term" value="F:AMPylase activity"/>
    <property type="evidence" value="ECO:0007669"/>
    <property type="project" value="UniProtKB-EC"/>
</dbReference>
<feature type="domain" description="Polymerase nucleotidyl transferase" evidence="13">
    <location>
        <begin position="18"/>
        <end position="87"/>
    </location>
</feature>
<keyword evidence="8" id="KW-0460">Magnesium</keyword>
<keyword evidence="3 14" id="KW-0808">Transferase</keyword>
<dbReference type="GO" id="GO:0046872">
    <property type="term" value="F:metal ion binding"/>
    <property type="evidence" value="ECO:0007669"/>
    <property type="project" value="UniProtKB-KW"/>
</dbReference>
<dbReference type="InterPro" id="IPR052038">
    <property type="entry name" value="Type-VII_TA_antitoxin"/>
</dbReference>
<dbReference type="AlphaFoldDB" id="A0A2V2NAI3"/>
<organism evidence="14 15">
    <name type="scientific">Methanospirillum lacunae</name>
    <dbReference type="NCBI Taxonomy" id="668570"/>
    <lineage>
        <taxon>Archaea</taxon>
        <taxon>Methanobacteriati</taxon>
        <taxon>Methanobacteriota</taxon>
        <taxon>Stenosarchaea group</taxon>
        <taxon>Methanomicrobia</taxon>
        <taxon>Methanomicrobiales</taxon>
        <taxon>Methanospirillaceae</taxon>
        <taxon>Methanospirillum</taxon>
    </lineage>
</organism>
<dbReference type="EC" id="2.7.7.108" evidence="9"/>
<evidence type="ECO:0000256" key="4">
    <source>
        <dbReference type="ARBA" id="ARBA00022695"/>
    </source>
</evidence>